<dbReference type="GO" id="GO:0004594">
    <property type="term" value="F:pantothenate kinase activity"/>
    <property type="evidence" value="ECO:0007669"/>
    <property type="project" value="UniProtKB-UniRule"/>
</dbReference>
<comment type="similarity">
    <text evidence="4 14 15">Belongs to the prokaryotic pantothenate kinase family.</text>
</comment>
<reference evidence="17 18" key="1">
    <citation type="submission" date="2019-03" db="EMBL/GenBank/DDBJ databases">
        <title>Genomic Encyclopedia of Type Strains, Phase IV (KMG-IV): sequencing the most valuable type-strain genomes for metagenomic binning, comparative biology and taxonomic classification.</title>
        <authorList>
            <person name="Goeker M."/>
        </authorList>
    </citation>
    <scope>NUCLEOTIDE SEQUENCE [LARGE SCALE GENOMIC DNA]</scope>
    <source>
        <strain evidence="17 18">DSM 10053</strain>
    </source>
</reference>
<dbReference type="GO" id="GO:0015937">
    <property type="term" value="P:coenzyme A biosynthetic process"/>
    <property type="evidence" value="ECO:0007669"/>
    <property type="project" value="UniProtKB-UniRule"/>
</dbReference>
<evidence type="ECO:0000256" key="11">
    <source>
        <dbReference type="ARBA" id="ARBA00022840"/>
    </source>
</evidence>
<comment type="pathway">
    <text evidence="3 14 15">Cofactor biosynthesis; coenzyme A biosynthesis; CoA from (R)-pantothenate: step 1/5.</text>
</comment>
<accession>A0A4R1L2P0</accession>
<dbReference type="HAMAP" id="MF_00215">
    <property type="entry name" value="Pantothen_kinase_1"/>
    <property type="match status" value="1"/>
</dbReference>
<dbReference type="AlphaFoldDB" id="A0A4R1L2P0"/>
<evidence type="ECO:0000256" key="10">
    <source>
        <dbReference type="ARBA" id="ARBA00022777"/>
    </source>
</evidence>
<evidence type="ECO:0000256" key="1">
    <source>
        <dbReference type="ARBA" id="ARBA00001206"/>
    </source>
</evidence>
<feature type="domain" description="Phosphoribulokinase/uridine kinase" evidence="16">
    <location>
        <begin position="115"/>
        <end position="265"/>
    </location>
</feature>
<dbReference type="Proteomes" id="UP000295496">
    <property type="component" value="Unassembled WGS sequence"/>
</dbReference>
<protein>
    <recommendedName>
        <fullName evidence="6 14">Pantothenate kinase</fullName>
        <ecNumber evidence="5 14">2.7.1.33</ecNumber>
    </recommendedName>
    <alternativeName>
        <fullName evidence="13 14">Pantothenic acid kinase</fullName>
    </alternativeName>
</protein>
<comment type="catalytic activity">
    <reaction evidence="1 14 15">
        <text>(R)-pantothenate + ATP = (R)-4'-phosphopantothenate + ADP + H(+)</text>
        <dbReference type="Rhea" id="RHEA:16373"/>
        <dbReference type="ChEBI" id="CHEBI:10986"/>
        <dbReference type="ChEBI" id="CHEBI:15378"/>
        <dbReference type="ChEBI" id="CHEBI:29032"/>
        <dbReference type="ChEBI" id="CHEBI:30616"/>
        <dbReference type="ChEBI" id="CHEBI:456216"/>
        <dbReference type="EC" id="2.7.1.33"/>
    </reaction>
</comment>
<evidence type="ECO:0000256" key="15">
    <source>
        <dbReference type="RuleBase" id="RU003530"/>
    </source>
</evidence>
<evidence type="ECO:0000256" key="2">
    <source>
        <dbReference type="ARBA" id="ARBA00004496"/>
    </source>
</evidence>
<evidence type="ECO:0000256" key="6">
    <source>
        <dbReference type="ARBA" id="ARBA00015080"/>
    </source>
</evidence>
<organism evidence="17 18">
    <name type="scientific">Lonepinella koalarum</name>
    <dbReference type="NCBI Taxonomy" id="53417"/>
    <lineage>
        <taxon>Bacteria</taxon>
        <taxon>Pseudomonadati</taxon>
        <taxon>Pseudomonadota</taxon>
        <taxon>Gammaproteobacteria</taxon>
        <taxon>Pasteurellales</taxon>
        <taxon>Pasteurellaceae</taxon>
        <taxon>Lonepinella</taxon>
    </lineage>
</organism>
<sequence>MPLYRKLRYILHILYYSTKDIIVTDVIYSNSKPLSPFLTFEREQWAELRKSVPLKLTEQDLKPLLGFNEELSLDEVSTIYLPLVRLLNYYIEENIRRQTVLNRFLGVQNPTVPYIISIAGSVAGGKSTSARIIQTLLSQWPNERKVDLITTDGFLYPLDILKEKKILDKKGFPISYDTPKLLQFLADIKSGKNNVKAPIYSHLTYDIIPDQFNIIDQPDILILEGLNVLQISTKAEIFVSDFVDFSIYVDAEEELLKKWYIHRFLKLRQSAFNNPNSYFKHYANLSEPKAIQTAGKIWDDINGLNLKENILPTRERANLILKKGADHAVELVKLRK</sequence>
<evidence type="ECO:0000256" key="7">
    <source>
        <dbReference type="ARBA" id="ARBA00022490"/>
    </source>
</evidence>
<evidence type="ECO:0000256" key="4">
    <source>
        <dbReference type="ARBA" id="ARBA00006087"/>
    </source>
</evidence>
<name>A0A4R1L2P0_9PAST</name>
<evidence type="ECO:0000256" key="9">
    <source>
        <dbReference type="ARBA" id="ARBA00022741"/>
    </source>
</evidence>
<evidence type="ECO:0000256" key="5">
    <source>
        <dbReference type="ARBA" id="ARBA00012102"/>
    </source>
</evidence>
<dbReference type="OrthoDB" id="1550976at2"/>
<dbReference type="NCBIfam" id="TIGR00554">
    <property type="entry name" value="panK_bact"/>
    <property type="match status" value="1"/>
</dbReference>
<dbReference type="InterPro" id="IPR006083">
    <property type="entry name" value="PRK/URK"/>
</dbReference>
<dbReference type="SUPFAM" id="SSF52540">
    <property type="entry name" value="P-loop containing nucleoside triphosphate hydrolases"/>
    <property type="match status" value="1"/>
</dbReference>
<keyword evidence="9 14" id="KW-0547">Nucleotide-binding</keyword>
<evidence type="ECO:0000256" key="3">
    <source>
        <dbReference type="ARBA" id="ARBA00005225"/>
    </source>
</evidence>
<keyword evidence="18" id="KW-1185">Reference proteome</keyword>
<keyword evidence="8 14" id="KW-0808">Transferase</keyword>
<dbReference type="EMBL" id="SMGJ01000001">
    <property type="protein sequence ID" value="TCK71173.1"/>
    <property type="molecule type" value="Genomic_DNA"/>
</dbReference>
<dbReference type="Pfam" id="PF00485">
    <property type="entry name" value="PRK"/>
    <property type="match status" value="1"/>
</dbReference>
<dbReference type="InterPro" id="IPR004566">
    <property type="entry name" value="PanK"/>
</dbReference>
<gene>
    <name evidence="14" type="primary">coaA</name>
    <name evidence="17" type="ORF">EV692_0233</name>
</gene>
<proteinExistence type="inferred from homology"/>
<dbReference type="PIRSF" id="PIRSF000545">
    <property type="entry name" value="Pantothenate_kin"/>
    <property type="match status" value="1"/>
</dbReference>
<evidence type="ECO:0000256" key="8">
    <source>
        <dbReference type="ARBA" id="ARBA00022679"/>
    </source>
</evidence>
<comment type="caution">
    <text evidence="14">Lacks conserved residue(s) required for the propagation of feature annotation.</text>
</comment>
<evidence type="ECO:0000259" key="16">
    <source>
        <dbReference type="Pfam" id="PF00485"/>
    </source>
</evidence>
<comment type="caution">
    <text evidence="17">The sequence shown here is derived from an EMBL/GenBank/DDBJ whole genome shotgun (WGS) entry which is preliminary data.</text>
</comment>
<dbReference type="GO" id="GO:0005737">
    <property type="term" value="C:cytoplasm"/>
    <property type="evidence" value="ECO:0007669"/>
    <property type="project" value="UniProtKB-SubCell"/>
</dbReference>
<evidence type="ECO:0000256" key="12">
    <source>
        <dbReference type="ARBA" id="ARBA00022993"/>
    </source>
</evidence>
<dbReference type="PANTHER" id="PTHR10285">
    <property type="entry name" value="URIDINE KINASE"/>
    <property type="match status" value="1"/>
</dbReference>
<dbReference type="CDD" id="cd02025">
    <property type="entry name" value="PanK"/>
    <property type="match status" value="1"/>
</dbReference>
<dbReference type="GO" id="GO:0005524">
    <property type="term" value="F:ATP binding"/>
    <property type="evidence" value="ECO:0007669"/>
    <property type="project" value="UniProtKB-UniRule"/>
</dbReference>
<dbReference type="Gene3D" id="3.40.50.300">
    <property type="entry name" value="P-loop containing nucleotide triphosphate hydrolases"/>
    <property type="match status" value="1"/>
</dbReference>
<keyword evidence="11 14" id="KW-0067">ATP-binding</keyword>
<evidence type="ECO:0000256" key="14">
    <source>
        <dbReference type="HAMAP-Rule" id="MF_00215"/>
    </source>
</evidence>
<dbReference type="UniPathway" id="UPA00241">
    <property type="reaction ID" value="UER00352"/>
</dbReference>
<evidence type="ECO:0000313" key="17">
    <source>
        <dbReference type="EMBL" id="TCK71173.1"/>
    </source>
</evidence>
<keyword evidence="7 14" id="KW-0963">Cytoplasm</keyword>
<comment type="subcellular location">
    <subcellularLocation>
        <location evidence="2 14 15">Cytoplasm</location>
    </subcellularLocation>
</comment>
<keyword evidence="10 14" id="KW-0418">Kinase</keyword>
<dbReference type="EC" id="2.7.1.33" evidence="5 14"/>
<evidence type="ECO:0000256" key="13">
    <source>
        <dbReference type="ARBA" id="ARBA00032866"/>
    </source>
</evidence>
<keyword evidence="12 14" id="KW-0173">Coenzyme A biosynthesis</keyword>
<evidence type="ECO:0000313" key="18">
    <source>
        <dbReference type="Proteomes" id="UP000295496"/>
    </source>
</evidence>
<dbReference type="InterPro" id="IPR027417">
    <property type="entry name" value="P-loop_NTPase"/>
</dbReference>